<evidence type="ECO:0000256" key="2">
    <source>
        <dbReference type="ARBA" id="ARBA00010067"/>
    </source>
</evidence>
<keyword evidence="8" id="KW-1185">Reference proteome</keyword>
<accession>A0A1U8AII3</accession>
<dbReference type="eggNOG" id="ENOG502QWFY">
    <property type="taxonomic scope" value="Eukaryota"/>
</dbReference>
<dbReference type="AlphaFoldDB" id="A0A1U8AII3"/>
<dbReference type="FunCoup" id="A0A1U8AII3">
    <property type="interactions" value="506"/>
</dbReference>
<evidence type="ECO:0000256" key="7">
    <source>
        <dbReference type="SAM" id="MobiDB-lite"/>
    </source>
</evidence>
<dbReference type="GeneID" id="104600608"/>
<dbReference type="Proteomes" id="UP000189703">
    <property type="component" value="Unplaced"/>
</dbReference>
<dbReference type="RefSeq" id="XP_010261958.1">
    <property type="nucleotide sequence ID" value="XM_010263656.2"/>
</dbReference>
<sequence>MDSWEKSLRDDRFLRQERKNPSFSSTLLDAIYRSIDEGDGEGEQELVLYRESMGRKQSCTSSGLKGRSFLEMDSLRRGCMIEKWMDKKVSEKVVFRRKSTPEFDLKLQNDRNSTLLNSTSCSSDSSSGGGFSSSEAESVYGVRSRSSGFTAQKSKPVRTCIPVRSEKPLHYYDHELEIKLHAFEETHRRHHLEKDSVPQQKPSKNEGGRFIKTKSRALKLYGDLKKVKQPISPGGRLAMFLNSLFTSGNAKKAKISSSVGGGEDTCSERNSKSAQASTCSSASSFSRSCLSKSPSSRGKLSNGLKRSVRFYPVSVIVDEDCRPCGHKCLYEDDPGLIVRPIAEPRLMNEELKFHLMEKNRRVEEAARDLLKSYQKKSDFEMRDANVDVRDDDDEEEDDDDDAASYSSSDLFELENLAVIGIDRYREELPVYETTHLDTNRAIASGLIL</sequence>
<evidence type="ECO:0000256" key="4">
    <source>
        <dbReference type="ARBA" id="ARBA00022475"/>
    </source>
</evidence>
<evidence type="ECO:0000256" key="5">
    <source>
        <dbReference type="ARBA" id="ARBA00023136"/>
    </source>
</evidence>
<dbReference type="GO" id="GO:0009734">
    <property type="term" value="P:auxin-activated signaling pathway"/>
    <property type="evidence" value="ECO:0007669"/>
    <property type="project" value="UniProtKB-KW"/>
</dbReference>
<evidence type="ECO:0000256" key="1">
    <source>
        <dbReference type="ARBA" id="ARBA00004236"/>
    </source>
</evidence>
<feature type="region of interest" description="Disordered" evidence="7">
    <location>
        <begin position="114"/>
        <end position="135"/>
    </location>
</feature>
<gene>
    <name evidence="9" type="primary">LOC104600608</name>
</gene>
<feature type="region of interest" description="Disordered" evidence="7">
    <location>
        <begin position="187"/>
        <end position="212"/>
    </location>
</feature>
<reference evidence="9" key="1">
    <citation type="submission" date="2025-08" db="UniProtKB">
        <authorList>
            <consortium name="RefSeq"/>
        </authorList>
    </citation>
    <scope>IDENTIFICATION</scope>
</reference>
<proteinExistence type="inferred from homology"/>
<dbReference type="OrthoDB" id="680041at2759"/>
<dbReference type="GO" id="GO:0005886">
    <property type="term" value="C:plasma membrane"/>
    <property type="evidence" value="ECO:0007669"/>
    <property type="project" value="UniProtKB-SubCell"/>
</dbReference>
<evidence type="ECO:0000313" key="8">
    <source>
        <dbReference type="Proteomes" id="UP000189703"/>
    </source>
</evidence>
<dbReference type="KEGG" id="nnu:104600608"/>
<feature type="region of interest" description="Disordered" evidence="7">
    <location>
        <begin position="382"/>
        <end position="405"/>
    </location>
</feature>
<keyword evidence="5" id="KW-0472">Membrane</keyword>
<feature type="region of interest" description="Disordered" evidence="7">
    <location>
        <begin position="254"/>
        <end position="273"/>
    </location>
</feature>
<comment type="similarity">
    <text evidence="2">Belongs to the BIG GRAIN 1 (BG1) plant protein family.</text>
</comment>
<evidence type="ECO:0000256" key="6">
    <source>
        <dbReference type="ARBA" id="ARBA00023294"/>
    </source>
</evidence>
<organism evidence="8 9">
    <name type="scientific">Nelumbo nucifera</name>
    <name type="common">Sacred lotus</name>
    <dbReference type="NCBI Taxonomy" id="4432"/>
    <lineage>
        <taxon>Eukaryota</taxon>
        <taxon>Viridiplantae</taxon>
        <taxon>Streptophyta</taxon>
        <taxon>Embryophyta</taxon>
        <taxon>Tracheophyta</taxon>
        <taxon>Spermatophyta</taxon>
        <taxon>Magnoliopsida</taxon>
        <taxon>Proteales</taxon>
        <taxon>Nelumbonaceae</taxon>
        <taxon>Nelumbo</taxon>
    </lineage>
</organism>
<keyword evidence="3" id="KW-0813">Transport</keyword>
<feature type="compositionally biased region" description="Basic and acidic residues" evidence="7">
    <location>
        <begin position="187"/>
        <end position="196"/>
    </location>
</feature>
<name>A0A1U8AII3_NELNU</name>
<evidence type="ECO:0000313" key="9">
    <source>
        <dbReference type="RefSeq" id="XP_010261958.1"/>
    </source>
</evidence>
<keyword evidence="4" id="KW-1003">Cell membrane</keyword>
<dbReference type="OMA" id="NTHIPEI"/>
<protein>
    <submittedName>
        <fullName evidence="9">Protein BIG GRAIN 1-like A</fullName>
    </submittedName>
</protein>
<feature type="compositionally biased region" description="Acidic residues" evidence="7">
    <location>
        <begin position="389"/>
        <end position="402"/>
    </location>
</feature>
<dbReference type="InterPro" id="IPR039621">
    <property type="entry name" value="BG1-like"/>
</dbReference>
<keyword evidence="6" id="KW-0927">Auxin signaling pathway</keyword>
<dbReference type="PANTHER" id="PTHR33541:SF28">
    <property type="entry name" value="PROTEIN BIG GRAIN 1-LIKE A"/>
    <property type="match status" value="1"/>
</dbReference>
<evidence type="ECO:0000256" key="3">
    <source>
        <dbReference type="ARBA" id="ARBA00022448"/>
    </source>
</evidence>
<comment type="subcellular location">
    <subcellularLocation>
        <location evidence="1">Cell membrane</location>
    </subcellularLocation>
</comment>
<dbReference type="PANTHER" id="PTHR33541">
    <property type="entry name" value="PROTEIN BIG GRAIN 1-LIKE A-RELATED"/>
    <property type="match status" value="1"/>
</dbReference>